<organism evidence="1">
    <name type="scientific">Brassica napus</name>
    <name type="common">Rape</name>
    <dbReference type="NCBI Taxonomy" id="3708"/>
    <lineage>
        <taxon>Eukaryota</taxon>
        <taxon>Viridiplantae</taxon>
        <taxon>Streptophyta</taxon>
        <taxon>Embryophyta</taxon>
        <taxon>Tracheophyta</taxon>
        <taxon>Spermatophyta</taxon>
        <taxon>Magnoliopsida</taxon>
        <taxon>eudicotyledons</taxon>
        <taxon>Gunneridae</taxon>
        <taxon>Pentapetalae</taxon>
        <taxon>rosids</taxon>
        <taxon>malvids</taxon>
        <taxon>Brassicales</taxon>
        <taxon>Brassicaceae</taxon>
        <taxon>Brassiceae</taxon>
        <taxon>Brassica</taxon>
    </lineage>
</organism>
<accession>A0A816K2B6</accession>
<name>A0A816K2B6_BRANA</name>
<proteinExistence type="predicted"/>
<evidence type="ECO:0000313" key="1">
    <source>
        <dbReference type="EMBL" id="CAF1904608.1"/>
    </source>
</evidence>
<sequence>MHMFHKKLKALKHVLRALNRERYGDITRITQVVLQVLCERQRQALLNPCTETFEAEAAAARERNHYAEVEELFSNRNL</sequence>
<dbReference type="AlphaFoldDB" id="A0A816K2B6"/>
<dbReference type="EMBL" id="HG994366">
    <property type="protein sequence ID" value="CAF1904608.1"/>
    <property type="molecule type" value="Genomic_DNA"/>
</dbReference>
<dbReference type="Proteomes" id="UP001295469">
    <property type="component" value="Chromosome C02"/>
</dbReference>
<reference evidence="1" key="1">
    <citation type="submission" date="2021-01" db="EMBL/GenBank/DDBJ databases">
        <authorList>
            <consortium name="Genoscope - CEA"/>
            <person name="William W."/>
        </authorList>
    </citation>
    <scope>NUCLEOTIDE SEQUENCE</scope>
</reference>
<protein>
    <submittedName>
        <fullName evidence="1">(rape) hypothetical protein</fullName>
    </submittedName>
</protein>
<gene>
    <name evidence="1" type="ORF">DARMORV10_C02P24670.1</name>
</gene>